<dbReference type="InterPro" id="IPR001482">
    <property type="entry name" value="T2SS/T4SS_dom"/>
</dbReference>
<accession>A0ABX1JPV7</accession>
<comment type="caution">
    <text evidence="3">The sequence shown here is derived from an EMBL/GenBank/DDBJ whole genome shotgun (WGS) entry which is preliminary data.</text>
</comment>
<keyword evidence="4" id="KW-1185">Reference proteome</keyword>
<feature type="non-terminal residue" evidence="3">
    <location>
        <position position="38"/>
    </location>
</feature>
<feature type="domain" description="Bacterial type II secretion system protein E" evidence="2">
    <location>
        <begin position="1"/>
        <end position="37"/>
    </location>
</feature>
<proteinExistence type="inferred from homology"/>
<dbReference type="Gene3D" id="3.40.50.300">
    <property type="entry name" value="P-loop containing nucleotide triphosphate hydrolases"/>
    <property type="match status" value="1"/>
</dbReference>
<dbReference type="SUPFAM" id="SSF52540">
    <property type="entry name" value="P-loop containing nucleoside triphosphate hydrolases"/>
    <property type="match status" value="1"/>
</dbReference>
<evidence type="ECO:0000256" key="1">
    <source>
        <dbReference type="ARBA" id="ARBA00006611"/>
    </source>
</evidence>
<gene>
    <name evidence="3" type="primary">tadA</name>
    <name evidence="3" type="ORF">HER39_06775</name>
</gene>
<feature type="non-terminal residue" evidence="3">
    <location>
        <position position="1"/>
    </location>
</feature>
<dbReference type="Pfam" id="PF00437">
    <property type="entry name" value="T2SSE"/>
    <property type="match status" value="1"/>
</dbReference>
<organism evidence="3 4">
    <name type="scientific">Arthrobacter deserti</name>
    <dbReference type="NCBI Taxonomy" id="1742687"/>
    <lineage>
        <taxon>Bacteria</taxon>
        <taxon>Bacillati</taxon>
        <taxon>Actinomycetota</taxon>
        <taxon>Actinomycetes</taxon>
        <taxon>Micrococcales</taxon>
        <taxon>Micrococcaceae</taxon>
        <taxon>Arthrobacter</taxon>
    </lineage>
</organism>
<reference evidence="3 4" key="1">
    <citation type="submission" date="2020-04" db="EMBL/GenBank/DDBJ databases">
        <authorList>
            <person name="Liu S."/>
        </authorList>
    </citation>
    <scope>NUCLEOTIDE SEQUENCE [LARGE SCALE GENOMIC DNA]</scope>
    <source>
        <strain evidence="3 4">CGMCC 1.15091</strain>
    </source>
</reference>
<dbReference type="InterPro" id="IPR027417">
    <property type="entry name" value="P-loop_NTPase"/>
</dbReference>
<evidence type="ECO:0000259" key="2">
    <source>
        <dbReference type="Pfam" id="PF00437"/>
    </source>
</evidence>
<dbReference type="EMBL" id="JAAZSR010000076">
    <property type="protein sequence ID" value="NKX50276.1"/>
    <property type="molecule type" value="Genomic_DNA"/>
</dbReference>
<comment type="similarity">
    <text evidence="1">Belongs to the GSP E family.</text>
</comment>
<name>A0ABX1JPV7_9MICC</name>
<protein>
    <submittedName>
        <fullName evidence="3">Flp pilus assembly complex ATPase component TadA</fullName>
    </submittedName>
</protein>
<evidence type="ECO:0000313" key="3">
    <source>
        <dbReference type="EMBL" id="NKX50276.1"/>
    </source>
</evidence>
<sequence>GATGSGKTTLLSAMLGLAGRRERLVLVEDAGELNPAHP</sequence>
<evidence type="ECO:0000313" key="4">
    <source>
        <dbReference type="Proteomes" id="UP000523795"/>
    </source>
</evidence>
<dbReference type="Proteomes" id="UP000523795">
    <property type="component" value="Unassembled WGS sequence"/>
</dbReference>